<evidence type="ECO:0000256" key="1">
    <source>
        <dbReference type="SAM" id="MobiDB-lite"/>
    </source>
</evidence>
<feature type="compositionally biased region" description="Basic residues" evidence="1">
    <location>
        <begin position="75"/>
        <end position="86"/>
    </location>
</feature>
<protein>
    <submittedName>
        <fullName evidence="2">Uncharacterized protein</fullName>
    </submittedName>
</protein>
<comment type="caution">
    <text evidence="2">The sequence shown here is derived from an EMBL/GenBank/DDBJ whole genome shotgun (WGS) entry which is preliminary data.</text>
</comment>
<proteinExistence type="predicted"/>
<feature type="region of interest" description="Disordered" evidence="1">
    <location>
        <begin position="67"/>
        <end position="86"/>
    </location>
</feature>
<evidence type="ECO:0000313" key="2">
    <source>
        <dbReference type="EMBL" id="HCM32354.1"/>
    </source>
</evidence>
<dbReference type="EMBL" id="DPXL01000173">
    <property type="protein sequence ID" value="HCM32354.1"/>
    <property type="molecule type" value="Genomic_DNA"/>
</dbReference>
<sequence length="86" mass="9935">MSALTMMNMSMHEEAMIPKLAVQAFRNAFEQACASSEVVYTEQHKLVRHLPDGEKVFLKDTGHAYQSIQPQQRQVMKRRKKQETAI</sequence>
<gene>
    <name evidence="2" type="ORF">DIC32_13665</name>
</gene>
<organism evidence="2 3">
    <name type="scientific">Acinetobacter radioresistens</name>
    <dbReference type="NCBI Taxonomy" id="40216"/>
    <lineage>
        <taxon>Bacteria</taxon>
        <taxon>Pseudomonadati</taxon>
        <taxon>Pseudomonadota</taxon>
        <taxon>Gammaproteobacteria</taxon>
        <taxon>Moraxellales</taxon>
        <taxon>Moraxellaceae</taxon>
        <taxon>Acinetobacter</taxon>
    </lineage>
</organism>
<dbReference type="Proteomes" id="UP000262257">
    <property type="component" value="Unassembled WGS sequence"/>
</dbReference>
<dbReference type="RefSeq" id="WP_265769524.1">
    <property type="nucleotide sequence ID" value="NZ_JANRFQ010000032.1"/>
</dbReference>
<evidence type="ECO:0000313" key="3">
    <source>
        <dbReference type="Proteomes" id="UP000262257"/>
    </source>
</evidence>
<reference evidence="2 3" key="1">
    <citation type="journal article" date="2018" name="Nat. Biotechnol.">
        <title>A standardized bacterial taxonomy based on genome phylogeny substantially revises the tree of life.</title>
        <authorList>
            <person name="Parks D.H."/>
            <person name="Chuvochina M."/>
            <person name="Waite D.W."/>
            <person name="Rinke C."/>
            <person name="Skarshewski A."/>
            <person name="Chaumeil P.A."/>
            <person name="Hugenholtz P."/>
        </authorList>
    </citation>
    <scope>NUCLEOTIDE SEQUENCE [LARGE SCALE GENOMIC DNA]</scope>
    <source>
        <strain evidence="2">UBA10045</strain>
    </source>
</reference>
<dbReference type="AlphaFoldDB" id="A0A3D3G3U5"/>
<name>A0A3D3G3U5_ACIRA</name>
<accession>A0A3D3G3U5</accession>